<proteinExistence type="inferred from homology"/>
<dbReference type="NCBIfam" id="NF003828">
    <property type="entry name" value="PRK05416.1"/>
    <property type="match status" value="1"/>
</dbReference>
<dbReference type="EMBL" id="JBHLYQ010000154">
    <property type="protein sequence ID" value="MFC0082785.1"/>
    <property type="molecule type" value="Genomic_DNA"/>
</dbReference>
<keyword evidence="1 4" id="KW-0547">Nucleotide-binding</keyword>
<evidence type="ECO:0000256" key="2">
    <source>
        <dbReference type="ARBA" id="ARBA00022840"/>
    </source>
</evidence>
<protein>
    <submittedName>
        <fullName evidence="7">RNase adapter RapZ</fullName>
    </submittedName>
</protein>
<dbReference type="PANTHER" id="PTHR30448:SF0">
    <property type="entry name" value="RNASE ADAPTER PROTEIN RAPZ"/>
    <property type="match status" value="1"/>
</dbReference>
<comment type="caution">
    <text evidence="4">Lacks conserved residue(s) required for the propagation of feature annotation.</text>
</comment>
<evidence type="ECO:0000256" key="3">
    <source>
        <dbReference type="ARBA" id="ARBA00023134"/>
    </source>
</evidence>
<dbReference type="PIRSF" id="PIRSF005052">
    <property type="entry name" value="P-loopkin"/>
    <property type="match status" value="1"/>
</dbReference>
<dbReference type="InterPro" id="IPR027417">
    <property type="entry name" value="P-loop_NTPase"/>
</dbReference>
<evidence type="ECO:0000313" key="8">
    <source>
        <dbReference type="Proteomes" id="UP001589788"/>
    </source>
</evidence>
<dbReference type="Pfam" id="PF03668">
    <property type="entry name" value="RapZ-like_N"/>
    <property type="match status" value="1"/>
</dbReference>
<dbReference type="Gene3D" id="3.40.50.300">
    <property type="entry name" value="P-loop containing nucleotide triphosphate hydrolases"/>
    <property type="match status" value="1"/>
</dbReference>
<evidence type="ECO:0000313" key="7">
    <source>
        <dbReference type="EMBL" id="MFC0082785.1"/>
    </source>
</evidence>
<dbReference type="HAMAP" id="MF_00636">
    <property type="entry name" value="RapZ_like"/>
    <property type="match status" value="1"/>
</dbReference>
<keyword evidence="8" id="KW-1185">Reference proteome</keyword>
<keyword evidence="3 4" id="KW-0342">GTP-binding</keyword>
<dbReference type="PANTHER" id="PTHR30448">
    <property type="entry name" value="RNASE ADAPTER PROTEIN RAPZ"/>
    <property type="match status" value="1"/>
</dbReference>
<dbReference type="InterPro" id="IPR053930">
    <property type="entry name" value="RapZ-like_N"/>
</dbReference>
<name>A0ABV6C512_9ACTN</name>
<gene>
    <name evidence="7" type="primary">rapZ</name>
    <name evidence="7" type="ORF">ACFFRE_11650</name>
</gene>
<feature type="binding site" evidence="4">
    <location>
        <begin position="18"/>
        <end position="25"/>
    </location>
    <ligand>
        <name>ATP</name>
        <dbReference type="ChEBI" id="CHEBI:30616"/>
    </ligand>
</feature>
<reference evidence="7 8" key="1">
    <citation type="submission" date="2024-09" db="EMBL/GenBank/DDBJ databases">
        <authorList>
            <person name="Sun Q."/>
            <person name="Mori K."/>
        </authorList>
    </citation>
    <scope>NUCLEOTIDE SEQUENCE [LARGE SCALE GENOMIC DNA]</scope>
    <source>
        <strain evidence="7 8">JCM 15389</strain>
    </source>
</reference>
<dbReference type="InterPro" id="IPR053931">
    <property type="entry name" value="RapZ_C"/>
</dbReference>
<organism evidence="7 8">
    <name type="scientific">Aciditerrimonas ferrireducens</name>
    <dbReference type="NCBI Taxonomy" id="667306"/>
    <lineage>
        <taxon>Bacteria</taxon>
        <taxon>Bacillati</taxon>
        <taxon>Actinomycetota</taxon>
        <taxon>Acidimicrobiia</taxon>
        <taxon>Acidimicrobiales</taxon>
        <taxon>Acidimicrobiaceae</taxon>
        <taxon>Aciditerrimonas</taxon>
    </lineage>
</organism>
<evidence type="ECO:0000256" key="1">
    <source>
        <dbReference type="ARBA" id="ARBA00022741"/>
    </source>
</evidence>
<dbReference type="InterPro" id="IPR005337">
    <property type="entry name" value="RapZ-like"/>
</dbReference>
<feature type="domain" description="RapZ-like N-terminal" evidence="5">
    <location>
        <begin position="14"/>
        <end position="163"/>
    </location>
</feature>
<evidence type="ECO:0000259" key="5">
    <source>
        <dbReference type="Pfam" id="PF03668"/>
    </source>
</evidence>
<evidence type="ECO:0000259" key="6">
    <source>
        <dbReference type="Pfam" id="PF22740"/>
    </source>
</evidence>
<dbReference type="RefSeq" id="WP_282436223.1">
    <property type="nucleotide sequence ID" value="NZ_JAKHEX010000004.1"/>
</dbReference>
<comment type="caution">
    <text evidence="7">The sequence shown here is derived from an EMBL/GenBank/DDBJ whole genome shotgun (WGS) entry which is preliminary data.</text>
</comment>
<keyword evidence="2 4" id="KW-0067">ATP-binding</keyword>
<dbReference type="Pfam" id="PF22740">
    <property type="entry name" value="PapZ_C"/>
    <property type="match status" value="1"/>
</dbReference>
<dbReference type="Proteomes" id="UP001589788">
    <property type="component" value="Unassembled WGS sequence"/>
</dbReference>
<sequence length="292" mass="31623">MGDREGGRGVSDYLVITGMSGAGRSTAAAALEDAGWYVIDNMPPSLLAEAAEALSAHGRPQERVALVVGRGGGAPVDEALPAVEALRAQGHAVRLVFLDAPDEILVRRFAGTRRRHPMGGDPVDLAIAEERRHLRAVRERADVVLDTGSLTVNQLRVRIMALFGDPGSPGPRTTVLSFGYAHGVPLDADLVLDCRFLPNPYWVEELRPQSGLDEPVRRYVLEQPETTAFLEELQRLFDLLLPAFQREGKSYLTIALGCTGGRHRSVALAEEVAGRLQAAGWSAGVLHRDVER</sequence>
<accession>A0ABV6C512</accession>
<dbReference type="SUPFAM" id="SSF52540">
    <property type="entry name" value="P-loop containing nucleoside triphosphate hydrolases"/>
    <property type="match status" value="1"/>
</dbReference>
<feature type="domain" description="RapZ C-terminal" evidence="6">
    <location>
        <begin position="174"/>
        <end position="291"/>
    </location>
</feature>
<evidence type="ECO:0000256" key="4">
    <source>
        <dbReference type="HAMAP-Rule" id="MF_00636"/>
    </source>
</evidence>